<sequence>MCRGQLPESPQLEYMSKLMAMDPLQLASAEKYRATEGKLEKHRPWEKLFAMIQLRTSCVEAQMFSRHEASADIRVLLSNAFTKQNHFHRKNVVDLLQLEPEYEAANEFSAHEFSLLKQLRAEQLAAKKPWPNSEAVATILYNCAVELLDNLALQLRKRGFGATSRRLQGIDELVKQAPHSTGGQQIVCTTDKPINDDDIKPDEEALMRNLFAMIRTSSLKHRKQVYLVVYNFAAAACDGIESKSDKHLLRRWESLRRTQYRDEKSNVAIPAAVMAAATASVHEPDTDDDSTGSSVGVAAAPRVEISVIPERVANLNSTQQTQHAAQQEIQSDREEILVVQSETPPTPRLQRPRPQ</sequence>
<reference evidence="2 3" key="1">
    <citation type="submission" date="2024-09" db="EMBL/GenBank/DDBJ databases">
        <title>Genome sequencing and assembly of Phytophthora oleae, isolate VK10A, causative agent of rot of olive drupes.</title>
        <authorList>
            <person name="Conti Taguali S."/>
            <person name="Riolo M."/>
            <person name="La Spada F."/>
            <person name="Cacciola S.O."/>
            <person name="Dionisio G."/>
        </authorList>
    </citation>
    <scope>NUCLEOTIDE SEQUENCE [LARGE SCALE GENOMIC DNA]</scope>
    <source>
        <strain evidence="2 3">VK10A</strain>
    </source>
</reference>
<evidence type="ECO:0000313" key="3">
    <source>
        <dbReference type="Proteomes" id="UP001632037"/>
    </source>
</evidence>
<organism evidence="2 3">
    <name type="scientific">Phytophthora oleae</name>
    <dbReference type="NCBI Taxonomy" id="2107226"/>
    <lineage>
        <taxon>Eukaryota</taxon>
        <taxon>Sar</taxon>
        <taxon>Stramenopiles</taxon>
        <taxon>Oomycota</taxon>
        <taxon>Peronosporomycetes</taxon>
        <taxon>Peronosporales</taxon>
        <taxon>Peronosporaceae</taxon>
        <taxon>Phytophthora</taxon>
    </lineage>
</organism>
<comment type="caution">
    <text evidence="2">The sequence shown here is derived from an EMBL/GenBank/DDBJ whole genome shotgun (WGS) entry which is preliminary data.</text>
</comment>
<proteinExistence type="predicted"/>
<dbReference type="EMBL" id="JBIMZQ010000033">
    <property type="protein sequence ID" value="KAL3662020.1"/>
    <property type="molecule type" value="Genomic_DNA"/>
</dbReference>
<keyword evidence="3" id="KW-1185">Reference proteome</keyword>
<name>A0ABD3F976_9STRA</name>
<protein>
    <submittedName>
        <fullName evidence="2">Uncharacterized protein</fullName>
    </submittedName>
</protein>
<gene>
    <name evidence="2" type="ORF">V7S43_012827</name>
</gene>
<dbReference type="Proteomes" id="UP001632037">
    <property type="component" value="Unassembled WGS sequence"/>
</dbReference>
<accession>A0ABD3F976</accession>
<feature type="compositionally biased region" description="Low complexity" evidence="1">
    <location>
        <begin position="318"/>
        <end position="327"/>
    </location>
</feature>
<feature type="region of interest" description="Disordered" evidence="1">
    <location>
        <begin position="314"/>
        <end position="355"/>
    </location>
</feature>
<evidence type="ECO:0000256" key="1">
    <source>
        <dbReference type="SAM" id="MobiDB-lite"/>
    </source>
</evidence>
<evidence type="ECO:0000313" key="2">
    <source>
        <dbReference type="EMBL" id="KAL3662020.1"/>
    </source>
</evidence>
<dbReference type="AlphaFoldDB" id="A0ABD3F976"/>